<keyword evidence="13" id="KW-1185">Reference proteome</keyword>
<evidence type="ECO:0000256" key="1">
    <source>
        <dbReference type="ARBA" id="ARBA00012513"/>
    </source>
</evidence>
<dbReference type="Pfam" id="PF00069">
    <property type="entry name" value="Pkinase"/>
    <property type="match status" value="1"/>
</dbReference>
<dbReference type="Proteomes" id="UP001642483">
    <property type="component" value="Unassembled WGS sequence"/>
</dbReference>
<feature type="region of interest" description="Disordered" evidence="10">
    <location>
        <begin position="495"/>
        <end position="537"/>
    </location>
</feature>
<comment type="catalytic activity">
    <reaction evidence="7">
        <text>L-threonyl-[protein] + ATP = O-phospho-L-threonyl-[protein] + ADP + H(+)</text>
        <dbReference type="Rhea" id="RHEA:46608"/>
        <dbReference type="Rhea" id="RHEA-COMP:11060"/>
        <dbReference type="Rhea" id="RHEA-COMP:11605"/>
        <dbReference type="ChEBI" id="CHEBI:15378"/>
        <dbReference type="ChEBI" id="CHEBI:30013"/>
        <dbReference type="ChEBI" id="CHEBI:30616"/>
        <dbReference type="ChEBI" id="CHEBI:61977"/>
        <dbReference type="ChEBI" id="CHEBI:456216"/>
        <dbReference type="EC" id="2.7.11.1"/>
    </reaction>
</comment>
<accession>A0ABP0FJQ9</accession>
<feature type="compositionally biased region" description="Polar residues" evidence="10">
    <location>
        <begin position="495"/>
        <end position="506"/>
    </location>
</feature>
<dbReference type="PANTHER" id="PTHR24346:SF79">
    <property type="entry name" value="PROTEIN KINASE DOMAIN-CONTAINING PROTEIN"/>
    <property type="match status" value="1"/>
</dbReference>
<proteinExistence type="predicted"/>
<feature type="compositionally biased region" description="Polar residues" evidence="10">
    <location>
        <begin position="456"/>
        <end position="473"/>
    </location>
</feature>
<evidence type="ECO:0000256" key="10">
    <source>
        <dbReference type="SAM" id="MobiDB-lite"/>
    </source>
</evidence>
<dbReference type="PANTHER" id="PTHR24346">
    <property type="entry name" value="MAP/MICROTUBULE AFFINITY-REGULATING KINASE"/>
    <property type="match status" value="1"/>
</dbReference>
<feature type="domain" description="Protein kinase" evidence="11">
    <location>
        <begin position="47"/>
        <end position="307"/>
    </location>
</feature>
<keyword evidence="5" id="KW-0418">Kinase</keyword>
<organism evidence="12 13">
    <name type="scientific">Clavelina lepadiformis</name>
    <name type="common">Light-bulb sea squirt</name>
    <name type="synonym">Ascidia lepadiformis</name>
    <dbReference type="NCBI Taxonomy" id="159417"/>
    <lineage>
        <taxon>Eukaryota</taxon>
        <taxon>Metazoa</taxon>
        <taxon>Chordata</taxon>
        <taxon>Tunicata</taxon>
        <taxon>Ascidiacea</taxon>
        <taxon>Aplousobranchia</taxon>
        <taxon>Clavelinidae</taxon>
        <taxon>Clavelina</taxon>
    </lineage>
</organism>
<evidence type="ECO:0000256" key="3">
    <source>
        <dbReference type="ARBA" id="ARBA00022679"/>
    </source>
</evidence>
<feature type="compositionally biased region" description="Low complexity" evidence="10">
    <location>
        <begin position="713"/>
        <end position="724"/>
    </location>
</feature>
<keyword evidence="6 9" id="KW-0067">ATP-binding</keyword>
<keyword evidence="3" id="KW-0808">Transferase</keyword>
<dbReference type="PROSITE" id="PS00107">
    <property type="entry name" value="PROTEIN_KINASE_ATP"/>
    <property type="match status" value="1"/>
</dbReference>
<evidence type="ECO:0000256" key="6">
    <source>
        <dbReference type="ARBA" id="ARBA00022840"/>
    </source>
</evidence>
<dbReference type="InterPro" id="IPR017441">
    <property type="entry name" value="Protein_kinase_ATP_BS"/>
</dbReference>
<comment type="caution">
    <text evidence="12">The sequence shown here is derived from an EMBL/GenBank/DDBJ whole genome shotgun (WGS) entry which is preliminary data.</text>
</comment>
<protein>
    <recommendedName>
        <fullName evidence="1">non-specific serine/threonine protein kinase</fullName>
        <ecNumber evidence="1">2.7.11.1</ecNumber>
    </recommendedName>
</protein>
<evidence type="ECO:0000256" key="9">
    <source>
        <dbReference type="PROSITE-ProRule" id="PRU10141"/>
    </source>
</evidence>
<evidence type="ECO:0000313" key="13">
    <source>
        <dbReference type="Proteomes" id="UP001642483"/>
    </source>
</evidence>
<evidence type="ECO:0000313" key="12">
    <source>
        <dbReference type="EMBL" id="CAK8679913.1"/>
    </source>
</evidence>
<reference evidence="12 13" key="1">
    <citation type="submission" date="2024-02" db="EMBL/GenBank/DDBJ databases">
        <authorList>
            <person name="Daric V."/>
            <person name="Darras S."/>
        </authorList>
    </citation>
    <scope>NUCLEOTIDE SEQUENCE [LARGE SCALE GENOMIC DNA]</scope>
</reference>
<evidence type="ECO:0000256" key="5">
    <source>
        <dbReference type="ARBA" id="ARBA00022777"/>
    </source>
</evidence>
<feature type="region of interest" description="Disordered" evidence="10">
    <location>
        <begin position="796"/>
        <end position="819"/>
    </location>
</feature>
<feature type="compositionally biased region" description="Polar residues" evidence="10">
    <location>
        <begin position="665"/>
        <end position="684"/>
    </location>
</feature>
<dbReference type="Gene3D" id="1.10.510.10">
    <property type="entry name" value="Transferase(Phosphotransferase) domain 1"/>
    <property type="match status" value="1"/>
</dbReference>
<feature type="compositionally biased region" description="Polar residues" evidence="10">
    <location>
        <begin position="738"/>
        <end position="753"/>
    </location>
</feature>
<gene>
    <name evidence="12" type="ORF">CVLEPA_LOCUS10157</name>
</gene>
<evidence type="ECO:0000256" key="2">
    <source>
        <dbReference type="ARBA" id="ARBA00022527"/>
    </source>
</evidence>
<feature type="compositionally biased region" description="Polar residues" evidence="10">
    <location>
        <begin position="623"/>
        <end position="632"/>
    </location>
</feature>
<feature type="region of interest" description="Disordered" evidence="10">
    <location>
        <begin position="602"/>
        <end position="753"/>
    </location>
</feature>
<dbReference type="InterPro" id="IPR008271">
    <property type="entry name" value="Ser/Thr_kinase_AS"/>
</dbReference>
<feature type="region of interest" description="Disordered" evidence="10">
    <location>
        <begin position="432"/>
        <end position="473"/>
    </location>
</feature>
<evidence type="ECO:0000256" key="4">
    <source>
        <dbReference type="ARBA" id="ARBA00022741"/>
    </source>
</evidence>
<evidence type="ECO:0000259" key="11">
    <source>
        <dbReference type="PROSITE" id="PS50011"/>
    </source>
</evidence>
<sequence>MKFSTVVDDVTRTLKDLNSTDDHPTNDDEEAELDETTFPHYKRVSDYLLGTCIGEGSFAKVRVGLHRPTKEKVAVKVINKTKAKKDSYVYRNLHREGKIMQMIQHPNIVQVYDILETGNNYYLVTELCTGGELIDIVSEKGSLPESTVRKYMYQLVNAVAYLHGRKIVHRDLKVENLLLDSDDNLKIIDFGLSNTVSPHCSDISSSLATQCGSPAYAAPELLSKRTYGPKVDVWSIGVITYALLVGKLPFTVEPFHIPKLCKKMLRGEMNPIPSFISSQCRFFIRKLLSPDYVNRPSISDVIKLKWISSYQADVRKSSTRHSVPSLLIGRMSSETNQGRRLSGLLPLSSAPIDASVVKEMEASFGFISAEVFQCVQKNQPGPVLATYHLLLRKRKSPRRKSSSRYSRSIQTHIENKINDRMRSKKNDVVIPTSHCQQSATDSGSSPATEDGLSLTPPLSNIRTPDNLDISSNDSKAKANVDNVTDEEICVKKYQPSSSPTFKMTSTSERRSTDRFKENSTSKGLPQPTFAEDPDNGINKVSESKIEVEESLKFKNDIKDHQEEKELNSYKSPANIFNDESLKRPEINEMLATMKKARQVLQRRQEVHQRNRLNLNKPAEQEKATTQNINRLTSDPAGRYGSRVSPRFSRKSLPTRKSDLGAIEPRSSSQQGNQTQDSSILTTRSPLHRPVSHNSITSRLESKFLGQRHFIYTPSSPNSPRYSPNWLKSNHSSEKSNRVNKSTAPASGQHNAPTTLPVIVPKAIPELSPPKQVAHKAANGHPHLVRRSLPASQNHVDVSTNKVSPHHTFKPDPLNRNGRSVDVKGTTVVSRWQSSKEKEPKREHFVNKSPYGYYVTKKNEAPVVTQKPRKVISEPIAAAISYLTSTKNRGFRKDQTGFNRQGKLSKIKI</sequence>
<dbReference type="InterPro" id="IPR011009">
    <property type="entry name" value="Kinase-like_dom_sf"/>
</dbReference>
<dbReference type="PROSITE" id="PS00108">
    <property type="entry name" value="PROTEIN_KINASE_ST"/>
    <property type="match status" value="1"/>
</dbReference>
<dbReference type="SUPFAM" id="SSF56112">
    <property type="entry name" value="Protein kinase-like (PK-like)"/>
    <property type="match status" value="1"/>
</dbReference>
<dbReference type="PROSITE" id="PS50011">
    <property type="entry name" value="PROTEIN_KINASE_DOM"/>
    <property type="match status" value="1"/>
</dbReference>
<comment type="catalytic activity">
    <reaction evidence="8">
        <text>L-seryl-[protein] + ATP = O-phospho-L-seryl-[protein] + ADP + H(+)</text>
        <dbReference type="Rhea" id="RHEA:17989"/>
        <dbReference type="Rhea" id="RHEA-COMP:9863"/>
        <dbReference type="Rhea" id="RHEA-COMP:11604"/>
        <dbReference type="ChEBI" id="CHEBI:15378"/>
        <dbReference type="ChEBI" id="CHEBI:29999"/>
        <dbReference type="ChEBI" id="CHEBI:30616"/>
        <dbReference type="ChEBI" id="CHEBI:83421"/>
        <dbReference type="ChEBI" id="CHEBI:456216"/>
        <dbReference type="EC" id="2.7.11.1"/>
    </reaction>
</comment>
<feature type="compositionally biased region" description="Polar residues" evidence="10">
    <location>
        <begin position="433"/>
        <end position="447"/>
    </location>
</feature>
<feature type="binding site" evidence="9">
    <location>
        <position position="76"/>
    </location>
    <ligand>
        <name>ATP</name>
        <dbReference type="ChEBI" id="CHEBI:30616"/>
    </ligand>
</feature>
<dbReference type="EC" id="2.7.11.1" evidence="1"/>
<feature type="compositionally biased region" description="Basic and acidic residues" evidence="10">
    <location>
        <begin position="507"/>
        <end position="519"/>
    </location>
</feature>
<keyword evidence="2" id="KW-0723">Serine/threonine-protein kinase</keyword>
<dbReference type="EMBL" id="CAWYQH010000068">
    <property type="protein sequence ID" value="CAK8679913.1"/>
    <property type="molecule type" value="Genomic_DNA"/>
</dbReference>
<dbReference type="InterPro" id="IPR000719">
    <property type="entry name" value="Prot_kinase_dom"/>
</dbReference>
<evidence type="ECO:0000256" key="7">
    <source>
        <dbReference type="ARBA" id="ARBA00047899"/>
    </source>
</evidence>
<evidence type="ECO:0000256" key="8">
    <source>
        <dbReference type="ARBA" id="ARBA00048679"/>
    </source>
</evidence>
<keyword evidence="4 9" id="KW-0547">Nucleotide-binding</keyword>
<dbReference type="SMART" id="SM00220">
    <property type="entry name" value="S_TKc"/>
    <property type="match status" value="1"/>
</dbReference>
<name>A0ABP0FJQ9_CLALP</name>